<dbReference type="PANTHER" id="PTHR32347">
    <property type="entry name" value="EFFLUX SYSTEM COMPONENT YKNX-RELATED"/>
    <property type="match status" value="1"/>
</dbReference>
<dbReference type="KEGG" id="bsed:DN745_13610"/>
<dbReference type="GO" id="GO:1990195">
    <property type="term" value="C:macrolide transmembrane transporter complex"/>
    <property type="evidence" value="ECO:0007669"/>
    <property type="project" value="InterPro"/>
</dbReference>
<dbReference type="Gene3D" id="2.40.30.170">
    <property type="match status" value="1"/>
</dbReference>
<dbReference type="AlphaFoldDB" id="A0A2Z4FMW4"/>
<dbReference type="InterPro" id="IPR050465">
    <property type="entry name" value="UPF0194_transport"/>
</dbReference>
<dbReference type="GO" id="GO:1990961">
    <property type="term" value="P:xenobiotic detoxification by transmembrane export across the plasma membrane"/>
    <property type="evidence" value="ECO:0007669"/>
    <property type="project" value="InterPro"/>
</dbReference>
<feature type="transmembrane region" description="Helical" evidence="6">
    <location>
        <begin position="28"/>
        <end position="46"/>
    </location>
</feature>
<feature type="coiled-coil region" evidence="4">
    <location>
        <begin position="181"/>
        <end position="208"/>
    </location>
</feature>
<dbReference type="GO" id="GO:0019898">
    <property type="term" value="C:extrinsic component of membrane"/>
    <property type="evidence" value="ECO:0007669"/>
    <property type="project" value="InterPro"/>
</dbReference>
<evidence type="ECO:0000256" key="1">
    <source>
        <dbReference type="ARBA" id="ARBA00004196"/>
    </source>
</evidence>
<organism evidence="9 10">
    <name type="scientific">Bradymonas sediminis</name>
    <dbReference type="NCBI Taxonomy" id="1548548"/>
    <lineage>
        <taxon>Bacteria</taxon>
        <taxon>Deltaproteobacteria</taxon>
        <taxon>Bradymonadales</taxon>
        <taxon>Bradymonadaceae</taxon>
        <taxon>Bradymonas</taxon>
    </lineage>
</organism>
<evidence type="ECO:0000256" key="4">
    <source>
        <dbReference type="SAM" id="Coils"/>
    </source>
</evidence>
<dbReference type="InterPro" id="IPR030190">
    <property type="entry name" value="MacA_alpha-hairpin_sf"/>
</dbReference>
<feature type="region of interest" description="Disordered" evidence="5">
    <location>
        <begin position="378"/>
        <end position="464"/>
    </location>
</feature>
<dbReference type="GO" id="GO:0022857">
    <property type="term" value="F:transmembrane transporter activity"/>
    <property type="evidence" value="ECO:0007669"/>
    <property type="project" value="InterPro"/>
</dbReference>
<dbReference type="GO" id="GO:0030313">
    <property type="term" value="C:cell envelope"/>
    <property type="evidence" value="ECO:0007669"/>
    <property type="project" value="UniProtKB-SubCell"/>
</dbReference>
<evidence type="ECO:0000313" key="10">
    <source>
        <dbReference type="Proteomes" id="UP000249799"/>
    </source>
</evidence>
<protein>
    <submittedName>
        <fullName evidence="9">Efflux RND transporter periplasmic adaptor subunit</fullName>
    </submittedName>
</protein>
<feature type="domain" description="CusB-like beta-barrel" evidence="8">
    <location>
        <begin position="247"/>
        <end position="322"/>
    </location>
</feature>
<dbReference type="PANTHER" id="PTHR32347:SF14">
    <property type="entry name" value="EFFLUX SYSTEM COMPONENT YKNX-RELATED"/>
    <property type="match status" value="1"/>
</dbReference>
<dbReference type="Gene3D" id="2.40.50.100">
    <property type="match status" value="1"/>
</dbReference>
<sequence>MQNDMPDAAQKAEELSRLIHKSKSGKKWRWIIGGIVLAAIAAAVFLKLTAEPEPRAWVTEPIKRGDLQLTATATGDLKPKRTVTIGAETSGQILSVEVKANDTVSKGQVLLRFDTEALDNKLLQANAALASARANVRGAQASLEAATLEHERTATLAEKDMASRSALDQRRAEKLRALATLEANRASVARAQAEVAAAKTQLSKATITSPIDGVVMTQNVEGGNTVASTLQTPELFVLAEDLSQMELHIEVDEADIGLVEPGQPATFNVDAWPGRAFEAEVSTVSLSPTVEQNVVTYTVELSVDNSERLLRPGMTATATITTGTNENVLLAPNAALRFSPPSEDGAEKSGGFSLSRRRPSPRAAKAAKSLWVLRDGEPTEVPVNIGPSDGRFTEVTPTEGAQLEDGAPIILREQKNKKGAPTPGSKKPSQASKTSDSEDPKKPTRPTKKTAEGDENGAQDRGPK</sequence>
<dbReference type="Proteomes" id="UP000249799">
    <property type="component" value="Chromosome"/>
</dbReference>
<keyword evidence="3 4" id="KW-0175">Coiled coil</keyword>
<comment type="similarity">
    <text evidence="2">Belongs to the membrane fusion protein (MFP) (TC 8.A.1) family.</text>
</comment>
<dbReference type="InterPro" id="IPR058625">
    <property type="entry name" value="MdtA-like_BSH"/>
</dbReference>
<dbReference type="SUPFAM" id="SSF111369">
    <property type="entry name" value="HlyD-like secretion proteins"/>
    <property type="match status" value="1"/>
</dbReference>
<dbReference type="RefSeq" id="WP_111335671.1">
    <property type="nucleotide sequence ID" value="NZ_CP030032.1"/>
</dbReference>
<keyword evidence="6" id="KW-1133">Transmembrane helix</keyword>
<evidence type="ECO:0000259" key="8">
    <source>
        <dbReference type="Pfam" id="PF25954"/>
    </source>
</evidence>
<dbReference type="NCBIfam" id="TIGR01730">
    <property type="entry name" value="RND_mfp"/>
    <property type="match status" value="1"/>
</dbReference>
<reference evidence="9 10" key="1">
    <citation type="submission" date="2018-06" db="EMBL/GenBank/DDBJ databases">
        <title>Lujinxingia sediminis gen. nov. sp. nov., a new facultative anaerobic member of the class Deltaproteobacteria, and proposal of Lujinxingaceae fam. nov.</title>
        <authorList>
            <person name="Guo L.-Y."/>
            <person name="Li C.-M."/>
            <person name="Wang S."/>
            <person name="Du Z.-J."/>
        </authorList>
    </citation>
    <scope>NUCLEOTIDE SEQUENCE [LARGE SCALE GENOMIC DNA]</scope>
    <source>
        <strain evidence="9 10">FA350</strain>
    </source>
</reference>
<dbReference type="InterPro" id="IPR058792">
    <property type="entry name" value="Beta-barrel_RND_2"/>
</dbReference>
<dbReference type="Gene3D" id="2.40.420.20">
    <property type="match status" value="1"/>
</dbReference>
<feature type="region of interest" description="Disordered" evidence="5">
    <location>
        <begin position="339"/>
        <end position="361"/>
    </location>
</feature>
<dbReference type="Pfam" id="PF25954">
    <property type="entry name" value="Beta-barrel_RND_2"/>
    <property type="match status" value="1"/>
</dbReference>
<dbReference type="Gene3D" id="6.10.140.1990">
    <property type="match status" value="1"/>
</dbReference>
<name>A0A2Z4FMW4_9DELT</name>
<evidence type="ECO:0000256" key="2">
    <source>
        <dbReference type="ARBA" id="ARBA00009477"/>
    </source>
</evidence>
<comment type="subcellular location">
    <subcellularLocation>
        <location evidence="1">Cell envelope</location>
    </subcellularLocation>
</comment>
<gene>
    <name evidence="9" type="ORF">DN745_13610</name>
</gene>
<dbReference type="EMBL" id="CP030032">
    <property type="protein sequence ID" value="AWV90309.1"/>
    <property type="molecule type" value="Genomic_DNA"/>
</dbReference>
<evidence type="ECO:0000259" key="7">
    <source>
        <dbReference type="Pfam" id="PF25917"/>
    </source>
</evidence>
<dbReference type="FunFam" id="2.40.30.170:FF:000010">
    <property type="entry name" value="Efflux RND transporter periplasmic adaptor subunit"/>
    <property type="match status" value="1"/>
</dbReference>
<dbReference type="Pfam" id="PF25917">
    <property type="entry name" value="BSH_RND"/>
    <property type="match status" value="1"/>
</dbReference>
<keyword evidence="6" id="KW-0812">Transmembrane</keyword>
<accession>A0A2Z4FMW4</accession>
<evidence type="ECO:0000256" key="5">
    <source>
        <dbReference type="SAM" id="MobiDB-lite"/>
    </source>
</evidence>
<keyword evidence="10" id="KW-1185">Reference proteome</keyword>
<proteinExistence type="inferred from homology"/>
<evidence type="ECO:0000256" key="3">
    <source>
        <dbReference type="ARBA" id="ARBA00023054"/>
    </source>
</evidence>
<evidence type="ECO:0000256" key="6">
    <source>
        <dbReference type="SAM" id="Phobius"/>
    </source>
</evidence>
<evidence type="ECO:0000313" key="9">
    <source>
        <dbReference type="EMBL" id="AWV90309.1"/>
    </source>
</evidence>
<dbReference type="OrthoDB" id="9784484at2"/>
<feature type="domain" description="Multidrug resistance protein MdtA-like barrel-sandwich hybrid" evidence="7">
    <location>
        <begin position="81"/>
        <end position="234"/>
    </location>
</feature>
<keyword evidence="6" id="KW-0472">Membrane</keyword>
<dbReference type="InterPro" id="IPR006143">
    <property type="entry name" value="RND_pump_MFP"/>
</dbReference>